<sequence length="900" mass="106470">MNQNSDKQINTNTFSKKESIQPVLTLNSPKEINHTKKQPQTITTSQIQIVRSRHIMKQIKTLITKQHDQSQKKQQILQIFDSRQKEVEKKDQEGTNKETEKVFHKEKEFQKEIQKQKEKRKGKEELKKKIKIEVLKKKEEIETDKEKEKEKEKQILKKFSTIQVFPRKTKKIIGIEKNKFFFPIETRKRKKPLVKISKFIPVKNIIQISPKKKTLSVPFGWEKIPRMGKLIPNTKIIPLKTPLSKKYGSIVRQENLFTPEMFIDFQIGRKQPIGLIIDLTSGRKLYNSKTFTDKGIEYIKIPCSKKTSIIPTYNLVYRFNQTIQKFINQKKNGNKYIACHCRDGYNITGYMIVNYLIKILDYNLVDSLKLFKKIRHPGVYKKDYLTRLFRTFSKEIFIPNNFLNIPLPEWEKKKKESNHEKEKEKKKKKKSEGKNVRKDERKEIEMGNEKKLGNELIAKSIHEKKNNLNFETNRENKKILPKKNIFKIIGETIPQEKENELIEIISMWLENKLKKSLNRTKIDSLNKTNLKYLLLNSYFVACKAKGEKCMLLIYENNCYLIDKKLKFYKVYLTFPNIGTALIDGQIVEENLQLSLQTSGNENENENETKTNVSYNKEDDQIPIENFNNEILIEKFKVNNGEMENGNERAKGEIEKEGKKENGVKMKLELVSKTEPKNITIRYVYLVTDLMHIQGKSYIQRILPDRLGAAKHFVEFRKENLSEDEINAEPFEIRFQDMYNLKHTKTIFEEIRNKLKYQTVGLIFTPVEQLYFPIKNIPILKWRSSNFITINFFVHELLTTFDLSSAALSVISYDQEKKIVDKIKFNSKFEKEKFSNKIIQCYFDLQSQSWKVLRIRTDKKFPCTFLKYQSKMKAIIENVPIHDLLNYISLIINKNNHSKQN</sequence>
<evidence type="ECO:0000313" key="15">
    <source>
        <dbReference type="Proteomes" id="UP001146793"/>
    </source>
</evidence>
<dbReference type="Gene3D" id="3.30.470.30">
    <property type="entry name" value="DNA ligase/mRNA capping enzyme"/>
    <property type="match status" value="1"/>
</dbReference>
<feature type="compositionally biased region" description="Basic and acidic residues" evidence="12">
    <location>
        <begin position="432"/>
        <end position="445"/>
    </location>
</feature>
<dbReference type="PANTHER" id="PTHR10367:SF17">
    <property type="entry name" value="MRNA-CAPPING ENZYME"/>
    <property type="match status" value="1"/>
</dbReference>
<dbReference type="EMBL" id="JANTQA010000036">
    <property type="protein sequence ID" value="KAJ3437176.1"/>
    <property type="molecule type" value="Genomic_DNA"/>
</dbReference>
<evidence type="ECO:0000256" key="4">
    <source>
        <dbReference type="ARBA" id="ARBA00022679"/>
    </source>
</evidence>
<keyword evidence="5" id="KW-0548">Nucleotidyltransferase</keyword>
<dbReference type="InterPro" id="IPR029021">
    <property type="entry name" value="Prot-tyrosine_phosphatase-like"/>
</dbReference>
<dbReference type="EC" id="2.7.7.50" evidence="2"/>
<name>A0AAV7Z509_9EUKA</name>
<dbReference type="GO" id="GO:0005634">
    <property type="term" value="C:nucleus"/>
    <property type="evidence" value="ECO:0007669"/>
    <property type="project" value="UniProtKB-SubCell"/>
</dbReference>
<keyword evidence="11" id="KW-0175">Coiled coil</keyword>
<dbReference type="InterPro" id="IPR001339">
    <property type="entry name" value="mRNA_cap_enzyme_adenylation"/>
</dbReference>
<evidence type="ECO:0000256" key="1">
    <source>
        <dbReference type="ARBA" id="ARBA00004123"/>
    </source>
</evidence>
<dbReference type="Pfam" id="PF00782">
    <property type="entry name" value="DSPc"/>
    <property type="match status" value="1"/>
</dbReference>
<keyword evidence="3" id="KW-0507">mRNA processing</keyword>
<feature type="domain" description="Tyrosine specific protein phosphatases" evidence="13">
    <location>
        <begin position="317"/>
        <end position="386"/>
    </location>
</feature>
<keyword evidence="8" id="KW-0342">GTP-binding</keyword>
<keyword evidence="9" id="KW-0539">Nucleus</keyword>
<evidence type="ECO:0000256" key="6">
    <source>
        <dbReference type="ARBA" id="ARBA00022741"/>
    </source>
</evidence>
<evidence type="ECO:0000256" key="9">
    <source>
        <dbReference type="ARBA" id="ARBA00023242"/>
    </source>
</evidence>
<dbReference type="SUPFAM" id="SSF52799">
    <property type="entry name" value="(Phosphotyrosine protein) phosphatases II"/>
    <property type="match status" value="1"/>
</dbReference>
<organism evidence="14 15">
    <name type="scientific">Anaeramoeba flamelloides</name>
    <dbReference type="NCBI Taxonomy" id="1746091"/>
    <lineage>
        <taxon>Eukaryota</taxon>
        <taxon>Metamonada</taxon>
        <taxon>Anaeramoebidae</taxon>
        <taxon>Anaeramoeba</taxon>
    </lineage>
</organism>
<dbReference type="SUPFAM" id="SSF56091">
    <property type="entry name" value="DNA ligase/mRNA capping enzyme, catalytic domain"/>
    <property type="match status" value="1"/>
</dbReference>
<dbReference type="Pfam" id="PF03919">
    <property type="entry name" value="mRNA_cap_C"/>
    <property type="match status" value="1"/>
</dbReference>
<feature type="region of interest" description="Disordered" evidence="12">
    <location>
        <begin position="1"/>
        <end position="21"/>
    </location>
</feature>
<evidence type="ECO:0000256" key="11">
    <source>
        <dbReference type="SAM" id="Coils"/>
    </source>
</evidence>
<dbReference type="InterPro" id="IPR012340">
    <property type="entry name" value="NA-bd_OB-fold"/>
</dbReference>
<evidence type="ECO:0000256" key="3">
    <source>
        <dbReference type="ARBA" id="ARBA00022664"/>
    </source>
</evidence>
<evidence type="ECO:0000256" key="7">
    <source>
        <dbReference type="ARBA" id="ARBA00023042"/>
    </source>
</evidence>
<dbReference type="Gene3D" id="2.40.50.140">
    <property type="entry name" value="Nucleic acid-binding proteins"/>
    <property type="match status" value="1"/>
</dbReference>
<evidence type="ECO:0000256" key="8">
    <source>
        <dbReference type="ARBA" id="ARBA00023134"/>
    </source>
</evidence>
<keyword evidence="6" id="KW-0547">Nucleotide-binding</keyword>
<dbReference type="AlphaFoldDB" id="A0AAV7Z509"/>
<dbReference type="Gene3D" id="3.90.190.10">
    <property type="entry name" value="Protein tyrosine phosphatase superfamily"/>
    <property type="match status" value="1"/>
</dbReference>
<dbReference type="GO" id="GO:0005525">
    <property type="term" value="F:GTP binding"/>
    <property type="evidence" value="ECO:0007669"/>
    <property type="project" value="UniProtKB-KW"/>
</dbReference>
<protein>
    <recommendedName>
        <fullName evidence="2">mRNA guanylyltransferase</fullName>
        <ecNumber evidence="2">2.7.7.50</ecNumber>
    </recommendedName>
</protein>
<keyword evidence="7" id="KW-0506">mRNA capping</keyword>
<feature type="compositionally biased region" description="Polar residues" evidence="12">
    <location>
        <begin position="1"/>
        <end position="14"/>
    </location>
</feature>
<comment type="caution">
    <text evidence="14">The sequence shown here is derived from an EMBL/GenBank/DDBJ whole genome shotgun (WGS) entry which is preliminary data.</text>
</comment>
<comment type="subcellular location">
    <subcellularLocation>
        <location evidence="1">Nucleus</location>
    </subcellularLocation>
</comment>
<dbReference type="GO" id="GO:0004484">
    <property type="term" value="F:mRNA guanylyltransferase activity"/>
    <property type="evidence" value="ECO:0007669"/>
    <property type="project" value="UniProtKB-EC"/>
</dbReference>
<dbReference type="SUPFAM" id="SSF50249">
    <property type="entry name" value="Nucleic acid-binding proteins"/>
    <property type="match status" value="1"/>
</dbReference>
<feature type="region of interest" description="Disordered" evidence="12">
    <location>
        <begin position="413"/>
        <end position="445"/>
    </location>
</feature>
<evidence type="ECO:0000256" key="2">
    <source>
        <dbReference type="ARBA" id="ARBA00012475"/>
    </source>
</evidence>
<evidence type="ECO:0000256" key="10">
    <source>
        <dbReference type="ARBA" id="ARBA00044624"/>
    </source>
</evidence>
<dbReference type="InterPro" id="IPR000387">
    <property type="entry name" value="Tyr_Pase_dom"/>
</dbReference>
<dbReference type="Pfam" id="PF01331">
    <property type="entry name" value="mRNA_cap_enzyme"/>
    <property type="match status" value="2"/>
</dbReference>
<dbReference type="PROSITE" id="PS50056">
    <property type="entry name" value="TYR_PHOSPHATASE_2"/>
    <property type="match status" value="1"/>
</dbReference>
<dbReference type="InterPro" id="IPR000340">
    <property type="entry name" value="Dual-sp_phosphatase_cat-dom"/>
</dbReference>
<dbReference type="Proteomes" id="UP001146793">
    <property type="component" value="Unassembled WGS sequence"/>
</dbReference>
<reference evidence="14" key="1">
    <citation type="submission" date="2022-08" db="EMBL/GenBank/DDBJ databases">
        <title>Novel sulphate-reducing endosymbionts in the free-living metamonad Anaeramoeba.</title>
        <authorList>
            <person name="Jerlstrom-Hultqvist J."/>
            <person name="Cepicka I."/>
            <person name="Gallot-Lavallee L."/>
            <person name="Salas-Leiva D."/>
            <person name="Curtis B.A."/>
            <person name="Zahonova K."/>
            <person name="Pipaliya S."/>
            <person name="Dacks J."/>
            <person name="Roger A.J."/>
        </authorList>
    </citation>
    <scope>NUCLEOTIDE SEQUENCE</scope>
    <source>
        <strain evidence="14">Busselton2</strain>
    </source>
</reference>
<evidence type="ECO:0000256" key="5">
    <source>
        <dbReference type="ARBA" id="ARBA00022695"/>
    </source>
</evidence>
<dbReference type="GO" id="GO:0005524">
    <property type="term" value="F:ATP binding"/>
    <property type="evidence" value="ECO:0007669"/>
    <property type="project" value="InterPro"/>
</dbReference>
<gene>
    <name evidence="14" type="ORF">M0812_19249</name>
</gene>
<dbReference type="InterPro" id="IPR013846">
    <property type="entry name" value="mRNA_cap_enzyme_C"/>
</dbReference>
<dbReference type="GO" id="GO:0006370">
    <property type="term" value="P:7-methylguanosine mRNA capping"/>
    <property type="evidence" value="ECO:0007669"/>
    <property type="project" value="UniProtKB-KW"/>
</dbReference>
<dbReference type="InterPro" id="IPR051029">
    <property type="entry name" value="mRNA_Capping_Enz/RNA_Phosphat"/>
</dbReference>
<feature type="coiled-coil region" evidence="11">
    <location>
        <begin position="106"/>
        <end position="158"/>
    </location>
</feature>
<dbReference type="PANTHER" id="PTHR10367">
    <property type="entry name" value="MRNA-CAPPING ENZYME"/>
    <property type="match status" value="1"/>
</dbReference>
<feature type="compositionally biased region" description="Basic and acidic residues" evidence="12">
    <location>
        <begin position="413"/>
        <end position="423"/>
    </location>
</feature>
<proteinExistence type="predicted"/>
<comment type="catalytic activity">
    <reaction evidence="10">
        <text>a 5'-end diphospho-ribonucleoside in mRNA + GTP + H(+) = a 5'-end (5'-triphosphoguanosine)-ribonucleoside in mRNA + diphosphate</text>
        <dbReference type="Rhea" id="RHEA:67012"/>
        <dbReference type="Rhea" id="RHEA-COMP:17165"/>
        <dbReference type="Rhea" id="RHEA-COMP:17166"/>
        <dbReference type="ChEBI" id="CHEBI:15378"/>
        <dbReference type="ChEBI" id="CHEBI:33019"/>
        <dbReference type="ChEBI" id="CHEBI:37565"/>
        <dbReference type="ChEBI" id="CHEBI:167616"/>
        <dbReference type="ChEBI" id="CHEBI:167617"/>
        <dbReference type="EC" id="2.7.7.50"/>
    </reaction>
    <physiologicalReaction direction="left-to-right" evidence="10">
        <dbReference type="Rhea" id="RHEA:67013"/>
    </physiologicalReaction>
</comment>
<accession>A0AAV7Z509</accession>
<evidence type="ECO:0000313" key="14">
    <source>
        <dbReference type="EMBL" id="KAJ3437176.1"/>
    </source>
</evidence>
<evidence type="ECO:0000259" key="13">
    <source>
        <dbReference type="PROSITE" id="PS50056"/>
    </source>
</evidence>
<evidence type="ECO:0000256" key="12">
    <source>
        <dbReference type="SAM" id="MobiDB-lite"/>
    </source>
</evidence>
<keyword evidence="4" id="KW-0808">Transferase</keyword>